<evidence type="ECO:0000256" key="6">
    <source>
        <dbReference type="ARBA" id="ARBA00023052"/>
    </source>
</evidence>
<comment type="similarity">
    <text evidence="3">Belongs to the alpha-ketoglutarate dehydrogenase family.</text>
</comment>
<dbReference type="Pfam" id="PF02779">
    <property type="entry name" value="Transket_pyr"/>
    <property type="match status" value="1"/>
</dbReference>
<dbReference type="PANTHER" id="PTHR23152:SF4">
    <property type="entry name" value="2-OXOADIPATE DEHYDROGENASE COMPLEX COMPONENT E1"/>
    <property type="match status" value="1"/>
</dbReference>
<keyword evidence="6" id="KW-0786">Thiamine pyrophosphate</keyword>
<dbReference type="Gene3D" id="3.40.50.12470">
    <property type="match status" value="1"/>
</dbReference>
<dbReference type="NCBIfam" id="NF006914">
    <property type="entry name" value="PRK09404.1"/>
    <property type="match status" value="1"/>
</dbReference>
<evidence type="ECO:0000313" key="9">
    <source>
        <dbReference type="Proteomes" id="UP001162734"/>
    </source>
</evidence>
<keyword evidence="9" id="KW-1185">Reference proteome</keyword>
<evidence type="ECO:0000259" key="7">
    <source>
        <dbReference type="SMART" id="SM00861"/>
    </source>
</evidence>
<evidence type="ECO:0000256" key="2">
    <source>
        <dbReference type="ARBA" id="ARBA00003906"/>
    </source>
</evidence>
<dbReference type="PIRSF" id="PIRSF000157">
    <property type="entry name" value="Oxoglu_dh_E1"/>
    <property type="match status" value="1"/>
</dbReference>
<dbReference type="InterPro" id="IPR042179">
    <property type="entry name" value="KGD_C_sf"/>
</dbReference>
<dbReference type="InterPro" id="IPR031717">
    <property type="entry name" value="ODO-1/KGD_C"/>
</dbReference>
<evidence type="ECO:0000256" key="4">
    <source>
        <dbReference type="ARBA" id="ARBA00012280"/>
    </source>
</evidence>
<accession>A0ABM7XF97</accession>
<dbReference type="NCBIfam" id="TIGR00239">
    <property type="entry name" value="2oxo_dh_E1"/>
    <property type="match status" value="1"/>
</dbReference>
<sequence>MQPVPESATAPSAANLAFVEELYYDYLRDPSTVPETWRRYFDALPRPEGDVAPPPEPAWRRNGFTAALPGELAAKEPPAGPGASSEEAFQFRVDKLVETYRDYGHLRARLDPLGLARREHQGFGLESFGLREEDLARPVAVGDPQAAGATTLGALRDRLEETYCRTLGVELAHLHDQELRGWLQDRMERTRNHITLAPEVQLRLYQKVMEAELLEQFLGTRFLGAKRFSVEGGESTVALLELAIDRAVGHGVRDVTIGMAHRGRLNVLANVCGKPLRQIFAEFRDRAVIGGNGGDVKYHLGFTGERETPDGKVLVTLAFNPSHLEWVNTVVQGRVRAKQDRRGDVERKEVLPLLVHGDAAFAGQGIVAEALNLAALDGYTVGGTVHVVVNNQVGFTTSPADARSTTYATDVARMLQIPVFHVNGEDMEAVAQAVLLAVDFRQRFHRDAVIDLWCYRRHGHNEGDEPSFTQPVMYRAIAGRETFPKLEAARLVRERVATAPELDGLAQGYRARLEEAFHASAAIAASPSAPVLEVGERRYRGGAIDGAPPIATAVSPEVIAEVSRALVTPPPGFNVHPKVAKLLEGRAQMAAGHRPLDWGMAEALAYGTLAWEGTRVRLSGQDSRRGTFSHRHGVLYDTQSNRPYTPLAHLRPGQGVVELRDSPLSEAAVLAFDYGYSLDMPDGLVIWEAQFGDFVNAAQVVIDQFLSSSEAKWNKLSGLTLLLPHGMEGQGPEHSSARLERFLALSVDDNWQVVNLTTPAQIFHALRRQVLAPWRKPLVVMSPKSLLRHPQAVSPVEALSKGGFQPVLGDAGVEDAAAVTRVLLCTGKLYYELLAAREAQRARHVALVRVEQLYPLDRDAVLSELARYPDGLEVVWVQEEPRNMGAWDYVDLHLGPFLRGFCEFSCVSRPPSAAPAAGSATRHKLEQQALVAQAIGVAARVEVA</sequence>
<dbReference type="InterPro" id="IPR005475">
    <property type="entry name" value="Transketolase-like_Pyr-bd"/>
</dbReference>
<evidence type="ECO:0000256" key="1">
    <source>
        <dbReference type="ARBA" id="ARBA00001964"/>
    </source>
</evidence>
<dbReference type="Gene3D" id="1.10.287.1150">
    <property type="entry name" value="TPP helical domain"/>
    <property type="match status" value="1"/>
</dbReference>
<dbReference type="Pfam" id="PF16870">
    <property type="entry name" value="OxoGdeHyase_C"/>
    <property type="match status" value="1"/>
</dbReference>
<dbReference type="RefSeq" id="WP_248343011.1">
    <property type="nucleotide sequence ID" value="NZ_AP025592.1"/>
</dbReference>
<organism evidence="8 9">
    <name type="scientific">Anaeromyxobacter paludicola</name>
    <dbReference type="NCBI Taxonomy" id="2918171"/>
    <lineage>
        <taxon>Bacteria</taxon>
        <taxon>Pseudomonadati</taxon>
        <taxon>Myxococcota</taxon>
        <taxon>Myxococcia</taxon>
        <taxon>Myxococcales</taxon>
        <taxon>Cystobacterineae</taxon>
        <taxon>Anaeromyxobacteraceae</taxon>
        <taxon>Anaeromyxobacter</taxon>
    </lineage>
</organism>
<dbReference type="InterPro" id="IPR011603">
    <property type="entry name" value="2oxoglutarate_DH_E1"/>
</dbReference>
<dbReference type="NCBIfam" id="NF008907">
    <property type="entry name" value="PRK12270.1"/>
    <property type="match status" value="1"/>
</dbReference>
<dbReference type="Gene3D" id="3.40.50.970">
    <property type="match status" value="1"/>
</dbReference>
<evidence type="ECO:0000256" key="5">
    <source>
        <dbReference type="ARBA" id="ARBA00023002"/>
    </source>
</evidence>
<dbReference type="InterPro" id="IPR032106">
    <property type="entry name" value="2-oxogl_dehyd_N"/>
</dbReference>
<dbReference type="EC" id="1.2.4.2" evidence="4"/>
<comment type="cofactor">
    <cofactor evidence="1">
        <name>thiamine diphosphate</name>
        <dbReference type="ChEBI" id="CHEBI:58937"/>
    </cofactor>
</comment>
<dbReference type="InterPro" id="IPR029061">
    <property type="entry name" value="THDP-binding"/>
</dbReference>
<dbReference type="InterPro" id="IPR001017">
    <property type="entry name" value="DH_E1"/>
</dbReference>
<evidence type="ECO:0000313" key="8">
    <source>
        <dbReference type="EMBL" id="BDG10502.1"/>
    </source>
</evidence>
<dbReference type="Pfam" id="PF16078">
    <property type="entry name" value="2-oxogl_dehyd_N"/>
    <property type="match status" value="1"/>
</dbReference>
<proteinExistence type="inferred from homology"/>
<dbReference type="Proteomes" id="UP001162734">
    <property type="component" value="Chromosome"/>
</dbReference>
<comment type="function">
    <text evidence="2">E1 component of the 2-oxoglutarate dehydrogenase (OGDH) complex which catalyzes the decarboxylation of 2-oxoglutarate, the first step in the conversion of 2-oxoglutarate to succinyl-CoA and CO(2).</text>
</comment>
<feature type="domain" description="Transketolase-like pyrimidine-binding" evidence="7">
    <location>
        <begin position="596"/>
        <end position="789"/>
    </location>
</feature>
<dbReference type="SMART" id="SM00861">
    <property type="entry name" value="Transket_pyr"/>
    <property type="match status" value="1"/>
</dbReference>
<dbReference type="EMBL" id="AP025592">
    <property type="protein sequence ID" value="BDG10502.1"/>
    <property type="molecule type" value="Genomic_DNA"/>
</dbReference>
<dbReference type="Pfam" id="PF00676">
    <property type="entry name" value="E1_dh"/>
    <property type="match status" value="1"/>
</dbReference>
<dbReference type="CDD" id="cd02016">
    <property type="entry name" value="TPP_E1_OGDC_like"/>
    <property type="match status" value="1"/>
</dbReference>
<dbReference type="PANTHER" id="PTHR23152">
    <property type="entry name" value="2-OXOGLUTARATE DEHYDROGENASE"/>
    <property type="match status" value="1"/>
</dbReference>
<name>A0ABM7XF97_9BACT</name>
<dbReference type="SUPFAM" id="SSF52518">
    <property type="entry name" value="Thiamin diphosphate-binding fold (THDP-binding)"/>
    <property type="match status" value="2"/>
</dbReference>
<gene>
    <name evidence="8" type="primary">sucA</name>
    <name evidence="8" type="ORF">AMPC_36150</name>
</gene>
<reference evidence="9" key="1">
    <citation type="journal article" date="2022" name="Int. J. Syst. Evol. Microbiol.">
        <title>Anaeromyxobacter oryzae sp. nov., Anaeromyxobacter diazotrophicus sp. nov. and Anaeromyxobacter paludicola sp. nov., isolated from paddy soils.</title>
        <authorList>
            <person name="Itoh H."/>
            <person name="Xu Z."/>
            <person name="Mise K."/>
            <person name="Masuda Y."/>
            <person name="Ushijima N."/>
            <person name="Hayakawa C."/>
            <person name="Shiratori Y."/>
            <person name="Senoo K."/>
        </authorList>
    </citation>
    <scope>NUCLEOTIDE SEQUENCE [LARGE SCALE GENOMIC DNA]</scope>
    <source>
        <strain evidence="9">Red630</strain>
    </source>
</reference>
<evidence type="ECO:0000256" key="3">
    <source>
        <dbReference type="ARBA" id="ARBA00006936"/>
    </source>
</evidence>
<dbReference type="Gene3D" id="3.40.50.11610">
    <property type="entry name" value="Multifunctional 2-oxoglutarate metabolism enzyme, C-terminal domain"/>
    <property type="match status" value="1"/>
</dbReference>
<keyword evidence="5" id="KW-0560">Oxidoreductase</keyword>
<protein>
    <recommendedName>
        <fullName evidence="4">oxoglutarate dehydrogenase (succinyl-transferring)</fullName>
        <ecNumber evidence="4">1.2.4.2</ecNumber>
    </recommendedName>
</protein>